<gene>
    <name evidence="1" type="ORF">MLD38_037975</name>
</gene>
<reference evidence="2" key="1">
    <citation type="journal article" date="2023" name="Front. Plant Sci.">
        <title>Chromosomal-level genome assembly of Melastoma candidum provides insights into trichome evolution.</title>
        <authorList>
            <person name="Zhong Y."/>
            <person name="Wu W."/>
            <person name="Sun C."/>
            <person name="Zou P."/>
            <person name="Liu Y."/>
            <person name="Dai S."/>
            <person name="Zhou R."/>
        </authorList>
    </citation>
    <scope>NUCLEOTIDE SEQUENCE [LARGE SCALE GENOMIC DNA]</scope>
</reference>
<dbReference type="EMBL" id="CM042891">
    <property type="protein sequence ID" value="KAI4302196.1"/>
    <property type="molecule type" value="Genomic_DNA"/>
</dbReference>
<organism evidence="1 2">
    <name type="scientific">Melastoma candidum</name>
    <dbReference type="NCBI Taxonomy" id="119954"/>
    <lineage>
        <taxon>Eukaryota</taxon>
        <taxon>Viridiplantae</taxon>
        <taxon>Streptophyta</taxon>
        <taxon>Embryophyta</taxon>
        <taxon>Tracheophyta</taxon>
        <taxon>Spermatophyta</taxon>
        <taxon>Magnoliopsida</taxon>
        <taxon>eudicotyledons</taxon>
        <taxon>Gunneridae</taxon>
        <taxon>Pentapetalae</taxon>
        <taxon>rosids</taxon>
        <taxon>malvids</taxon>
        <taxon>Myrtales</taxon>
        <taxon>Melastomataceae</taxon>
        <taxon>Melastomatoideae</taxon>
        <taxon>Melastomateae</taxon>
        <taxon>Melastoma</taxon>
    </lineage>
</organism>
<name>A0ACB9KYW6_9MYRT</name>
<dbReference type="Proteomes" id="UP001057402">
    <property type="component" value="Chromosome 12"/>
</dbReference>
<comment type="caution">
    <text evidence="1">The sequence shown here is derived from an EMBL/GenBank/DDBJ whole genome shotgun (WGS) entry which is preliminary data.</text>
</comment>
<proteinExistence type="predicted"/>
<protein>
    <submittedName>
        <fullName evidence="1">Uncharacterized protein</fullName>
    </submittedName>
</protein>
<evidence type="ECO:0000313" key="1">
    <source>
        <dbReference type="EMBL" id="KAI4302196.1"/>
    </source>
</evidence>
<keyword evidence="2" id="KW-1185">Reference proteome</keyword>
<accession>A0ACB9KYW6</accession>
<sequence>MASVLRSFVTFAAAVVLFSCALLARAHVVPALYVFGDSTIDAGNNNFLNTLAKTNFTPYGIDLCGKLPLGRATNGLTYADFIAEHLGLPPPPPYLSFKDAKSRSKVTSGMNYASSSSGILNHTGSRAGKCLPLSEQVGYFKKTVRHDLPRQIPLRGELKLHLKKSIILISIAGNDYTLGYLMDEEMRKKHDVVSYTKLLVHSLAANVERMAKLGAKKFVVRGMPMISCRSPFFKVIEQQCDELGKEIIPLYNAQLIKSLDRLKAKHGILYTIIVPEKIEISAAAAEIGSKFTYEPCCKINEFGGCIKDSEPCKNRDDYLHFDAAHLTQVYHKFVADRCFDGISRTCQPYCILELSAK</sequence>
<evidence type="ECO:0000313" key="2">
    <source>
        <dbReference type="Proteomes" id="UP001057402"/>
    </source>
</evidence>